<feature type="binding site" evidence="2">
    <location>
        <position position="136"/>
    </location>
    <ligand>
        <name>Fe cation</name>
        <dbReference type="ChEBI" id="CHEBI:24875"/>
    </ligand>
</feature>
<proteinExistence type="inferred from homology"/>
<feature type="binding site" evidence="2">
    <location>
        <position position="90"/>
    </location>
    <ligand>
        <name>Fe cation</name>
        <dbReference type="ChEBI" id="CHEBI:24875"/>
    </ligand>
</feature>
<dbReference type="EMBL" id="JBHTCP010000016">
    <property type="protein sequence ID" value="MFC7372118.1"/>
    <property type="molecule type" value="Genomic_DNA"/>
</dbReference>
<keyword evidence="2" id="KW-0648">Protein biosynthesis</keyword>
<dbReference type="PANTHER" id="PTHR10458:SF22">
    <property type="entry name" value="PEPTIDE DEFORMYLASE"/>
    <property type="match status" value="1"/>
</dbReference>
<protein>
    <recommendedName>
        <fullName evidence="2">Peptide deformylase</fullName>
        <shortName evidence="2">PDF</shortName>
        <ecNumber evidence="2">3.5.1.88</ecNumber>
    </recommendedName>
    <alternativeName>
        <fullName evidence="2">Polypeptide deformylase</fullName>
    </alternativeName>
</protein>
<comment type="cofactor">
    <cofactor evidence="2">
        <name>Fe(2+)</name>
        <dbReference type="ChEBI" id="CHEBI:29033"/>
    </cofactor>
    <text evidence="2">Binds 1 Fe(2+) ion.</text>
</comment>
<dbReference type="PANTHER" id="PTHR10458">
    <property type="entry name" value="PEPTIDE DEFORMYLASE"/>
    <property type="match status" value="1"/>
</dbReference>
<dbReference type="PIRSF" id="PIRSF004749">
    <property type="entry name" value="Pep_def"/>
    <property type="match status" value="1"/>
</dbReference>
<gene>
    <name evidence="2 3" type="primary">def</name>
    <name evidence="3" type="ORF">ACFQPF_10525</name>
</gene>
<dbReference type="Proteomes" id="UP001596549">
    <property type="component" value="Unassembled WGS sequence"/>
</dbReference>
<keyword evidence="2" id="KW-0408">Iron</keyword>
<reference evidence="4" key="1">
    <citation type="journal article" date="2019" name="Int. J. Syst. Evol. Microbiol.">
        <title>The Global Catalogue of Microorganisms (GCM) 10K type strain sequencing project: providing services to taxonomists for standard genome sequencing and annotation.</title>
        <authorList>
            <consortium name="The Broad Institute Genomics Platform"/>
            <consortium name="The Broad Institute Genome Sequencing Center for Infectious Disease"/>
            <person name="Wu L."/>
            <person name="Ma J."/>
        </authorList>
    </citation>
    <scope>NUCLEOTIDE SEQUENCE [LARGE SCALE GENOMIC DNA]</scope>
    <source>
        <strain evidence="4">NBRC 106396</strain>
    </source>
</reference>
<feature type="binding site" evidence="2">
    <location>
        <position position="132"/>
    </location>
    <ligand>
        <name>Fe cation</name>
        <dbReference type="ChEBI" id="CHEBI:24875"/>
    </ligand>
</feature>
<dbReference type="SUPFAM" id="SSF56420">
    <property type="entry name" value="Peptide deformylase"/>
    <property type="match status" value="1"/>
</dbReference>
<dbReference type="Pfam" id="PF01327">
    <property type="entry name" value="Pep_deformylase"/>
    <property type="match status" value="1"/>
</dbReference>
<dbReference type="EC" id="3.5.1.88" evidence="2"/>
<feature type="active site" evidence="2">
    <location>
        <position position="133"/>
    </location>
</feature>
<comment type="function">
    <text evidence="2">Removes the formyl group from the N-terminal Met of newly synthesized proteins. Requires at least a dipeptide for an efficient rate of reaction. N-terminal L-methionine is a prerequisite for activity but the enzyme has broad specificity at other positions.</text>
</comment>
<dbReference type="InterPro" id="IPR036821">
    <property type="entry name" value="Peptide_deformylase_sf"/>
</dbReference>
<dbReference type="NCBIfam" id="NF001159">
    <property type="entry name" value="PRK00150.1-3"/>
    <property type="match status" value="1"/>
</dbReference>
<dbReference type="NCBIfam" id="TIGR00079">
    <property type="entry name" value="pept_deformyl"/>
    <property type="match status" value="1"/>
</dbReference>
<dbReference type="InterPro" id="IPR023635">
    <property type="entry name" value="Peptide_deformylase"/>
</dbReference>
<evidence type="ECO:0000313" key="3">
    <source>
        <dbReference type="EMBL" id="MFC7372118.1"/>
    </source>
</evidence>
<keyword evidence="2" id="KW-0479">Metal-binding</keyword>
<accession>A0ABW2NSB8</accession>
<name>A0ABW2NSB8_9BACL</name>
<comment type="similarity">
    <text evidence="1 2">Belongs to the polypeptide deformylase family.</text>
</comment>
<dbReference type="GO" id="GO:0042586">
    <property type="term" value="F:peptide deformylase activity"/>
    <property type="evidence" value="ECO:0007669"/>
    <property type="project" value="UniProtKB-EC"/>
</dbReference>
<comment type="caution">
    <text evidence="3">The sequence shown here is derived from an EMBL/GenBank/DDBJ whole genome shotgun (WGS) entry which is preliminary data.</text>
</comment>
<keyword evidence="2 3" id="KW-0378">Hydrolase</keyword>
<evidence type="ECO:0000256" key="2">
    <source>
        <dbReference type="HAMAP-Rule" id="MF_00163"/>
    </source>
</evidence>
<evidence type="ECO:0000256" key="1">
    <source>
        <dbReference type="ARBA" id="ARBA00010759"/>
    </source>
</evidence>
<dbReference type="HAMAP" id="MF_00163">
    <property type="entry name" value="Pep_deformylase"/>
    <property type="match status" value="1"/>
</dbReference>
<dbReference type="CDD" id="cd00487">
    <property type="entry name" value="Pep_deformylase"/>
    <property type="match status" value="1"/>
</dbReference>
<dbReference type="RefSeq" id="WP_379749375.1">
    <property type="nucleotide sequence ID" value="NZ_JBHTCP010000016.1"/>
</dbReference>
<dbReference type="Gene3D" id="3.90.45.10">
    <property type="entry name" value="Peptide deformylase"/>
    <property type="match status" value="1"/>
</dbReference>
<sequence>MAVKKIVLHPDPVLEERCLDVTVFDKKLAKLVRDMFDTMYEAEGVGLAAPQIGITSRVAVVDTGDDLGPLVLINPVITKQSGSQAGPEGCLSFPGLFGDVDRAEKITVEAMDQKGRPFTLHAEGFTARAILHETDHLNGVLFTSKVTHFYEEGEFER</sequence>
<organism evidence="3 4">
    <name type="scientific">Fictibacillus iocasae</name>
    <dbReference type="NCBI Taxonomy" id="2715437"/>
    <lineage>
        <taxon>Bacteria</taxon>
        <taxon>Bacillati</taxon>
        <taxon>Bacillota</taxon>
        <taxon>Bacilli</taxon>
        <taxon>Bacillales</taxon>
        <taxon>Fictibacillaceae</taxon>
        <taxon>Fictibacillus</taxon>
    </lineage>
</organism>
<dbReference type="PRINTS" id="PR01576">
    <property type="entry name" value="PDEFORMYLASE"/>
</dbReference>
<keyword evidence="4" id="KW-1185">Reference proteome</keyword>
<evidence type="ECO:0000313" key="4">
    <source>
        <dbReference type="Proteomes" id="UP001596549"/>
    </source>
</evidence>
<comment type="catalytic activity">
    <reaction evidence="2">
        <text>N-terminal N-formyl-L-methionyl-[peptide] + H2O = N-terminal L-methionyl-[peptide] + formate</text>
        <dbReference type="Rhea" id="RHEA:24420"/>
        <dbReference type="Rhea" id="RHEA-COMP:10639"/>
        <dbReference type="Rhea" id="RHEA-COMP:10640"/>
        <dbReference type="ChEBI" id="CHEBI:15377"/>
        <dbReference type="ChEBI" id="CHEBI:15740"/>
        <dbReference type="ChEBI" id="CHEBI:49298"/>
        <dbReference type="ChEBI" id="CHEBI:64731"/>
        <dbReference type="EC" id="3.5.1.88"/>
    </reaction>
</comment>